<evidence type="ECO:0000313" key="5">
    <source>
        <dbReference type="EMBL" id="KAF2125512.1"/>
    </source>
</evidence>
<dbReference type="InterPro" id="IPR012337">
    <property type="entry name" value="RNaseH-like_sf"/>
</dbReference>
<feature type="domain" description="HRDC" evidence="4">
    <location>
        <begin position="344"/>
        <end position="424"/>
    </location>
</feature>
<dbReference type="SUPFAM" id="SSF53098">
    <property type="entry name" value="Ribonuclease H-like"/>
    <property type="match status" value="1"/>
</dbReference>
<feature type="compositionally biased region" description="Polar residues" evidence="3">
    <location>
        <begin position="426"/>
        <end position="438"/>
    </location>
</feature>
<dbReference type="Gene3D" id="3.30.420.10">
    <property type="entry name" value="Ribonuclease H-like superfamily/Ribonuclease H"/>
    <property type="match status" value="1"/>
</dbReference>
<dbReference type="OrthoDB" id="1920326at2759"/>
<evidence type="ECO:0000313" key="6">
    <source>
        <dbReference type="Proteomes" id="UP000799771"/>
    </source>
</evidence>
<dbReference type="PANTHER" id="PTHR13620:SF104">
    <property type="entry name" value="EXONUCLEASE 3'-5' DOMAIN-CONTAINING PROTEIN 2"/>
    <property type="match status" value="1"/>
</dbReference>
<sequence length="606" mass="66826">MTEQAPVVISSDGAVGLHREDTARWPLAYSLQPLNPAYSGRVTPKRWWSHRLYRGPGNKEVQILYSRTKAQSEDIAQHFLNETVIGFDMEWPWNDWKRDDLQNKIGLIQIATQDKIALFHIGLHPGKTVDDIIAPSLKKLIQDPNIGKLGVGVLSADFSRLRRFFGLQPKGAVELSHLYRLIKYGAHKPEYVSTKMVSLANQVEDQLGYPLYKGDVRTSNWSKPLSQDQINYAAGDAYAGLMLYHCMNAKRLKMTPAPPLPIHADIYQPFKFSKITPLRLQALEADGSFITSDAFFKVPMKEEDIARLQMRKGRSTVVVTAVGSTVVRKKAETPKPKTPAQPLDAISQGLYDELVIRRSALVETTKLPIHRIAVNAVLEGLARKRPLDKSALLNVKGIGKLHQERYGHVWIEVISQYLSANGLPTTSNSTSLDVSASKTSTRAPSTPTRRRRDARQDTNQDSSPAFASPTLHTGLSFNMGATTLSTKRVSINDADADADPDSDSSLPSLKFNTPPRRISGAKRRRTTSPAPSRTPQAPSQPSKLPPRPASTPPLISDHTLRTIVTTRPASEEELLRIPGVGGLAEACGVVGVGFWRNVGRFIGVVA</sequence>
<dbReference type="SMART" id="SM00474">
    <property type="entry name" value="35EXOc"/>
    <property type="match status" value="1"/>
</dbReference>
<dbReference type="CDD" id="cd06141">
    <property type="entry name" value="WRN_exo"/>
    <property type="match status" value="1"/>
</dbReference>
<keyword evidence="6" id="KW-1185">Reference proteome</keyword>
<dbReference type="PANTHER" id="PTHR13620">
    <property type="entry name" value="3-5 EXONUCLEASE"/>
    <property type="match status" value="1"/>
</dbReference>
<dbReference type="EMBL" id="ML977516">
    <property type="protein sequence ID" value="KAF2125512.1"/>
    <property type="molecule type" value="Genomic_DNA"/>
</dbReference>
<evidence type="ECO:0000256" key="3">
    <source>
        <dbReference type="SAM" id="MobiDB-lite"/>
    </source>
</evidence>
<dbReference type="GO" id="GO:0003676">
    <property type="term" value="F:nucleic acid binding"/>
    <property type="evidence" value="ECO:0007669"/>
    <property type="project" value="InterPro"/>
</dbReference>
<dbReference type="SUPFAM" id="SSF47819">
    <property type="entry name" value="HRDC-like"/>
    <property type="match status" value="1"/>
</dbReference>
<organism evidence="5 6">
    <name type="scientific">Dothidotthia symphoricarpi CBS 119687</name>
    <dbReference type="NCBI Taxonomy" id="1392245"/>
    <lineage>
        <taxon>Eukaryota</taxon>
        <taxon>Fungi</taxon>
        <taxon>Dikarya</taxon>
        <taxon>Ascomycota</taxon>
        <taxon>Pezizomycotina</taxon>
        <taxon>Dothideomycetes</taxon>
        <taxon>Pleosporomycetidae</taxon>
        <taxon>Pleosporales</taxon>
        <taxon>Dothidotthiaceae</taxon>
        <taxon>Dothidotthia</taxon>
    </lineage>
</organism>
<dbReference type="FunFam" id="3.30.420.10:FF:000100">
    <property type="entry name" value="3'-5' exonuclease/helicase (Wrn), putative"/>
    <property type="match status" value="1"/>
</dbReference>
<feature type="region of interest" description="Disordered" evidence="3">
    <location>
        <begin position="494"/>
        <end position="556"/>
    </location>
</feature>
<dbReference type="AlphaFoldDB" id="A0A6A6A0I8"/>
<evidence type="ECO:0000259" key="4">
    <source>
        <dbReference type="PROSITE" id="PS50967"/>
    </source>
</evidence>
<evidence type="ECO:0000256" key="1">
    <source>
        <dbReference type="ARBA" id="ARBA00022722"/>
    </source>
</evidence>
<dbReference type="RefSeq" id="XP_033519904.1">
    <property type="nucleotide sequence ID" value="XM_033672571.1"/>
</dbReference>
<dbReference type="GO" id="GO:0005634">
    <property type="term" value="C:nucleus"/>
    <property type="evidence" value="ECO:0007669"/>
    <property type="project" value="TreeGrafter"/>
</dbReference>
<feature type="region of interest" description="Disordered" evidence="3">
    <location>
        <begin position="426"/>
        <end position="476"/>
    </location>
</feature>
<dbReference type="Pfam" id="PF01612">
    <property type="entry name" value="DNA_pol_A_exo1"/>
    <property type="match status" value="1"/>
</dbReference>
<dbReference type="GO" id="GO:0008408">
    <property type="term" value="F:3'-5' exonuclease activity"/>
    <property type="evidence" value="ECO:0007669"/>
    <property type="project" value="InterPro"/>
</dbReference>
<dbReference type="GO" id="GO:0006139">
    <property type="term" value="P:nucleobase-containing compound metabolic process"/>
    <property type="evidence" value="ECO:0007669"/>
    <property type="project" value="InterPro"/>
</dbReference>
<accession>A0A6A6A0I8</accession>
<dbReference type="InterPro" id="IPR044876">
    <property type="entry name" value="HRDC_dom_sf"/>
</dbReference>
<feature type="compositionally biased region" description="Polar residues" evidence="3">
    <location>
        <begin position="459"/>
        <end position="476"/>
    </location>
</feature>
<dbReference type="InterPro" id="IPR002562">
    <property type="entry name" value="3'-5'_exonuclease_dom"/>
</dbReference>
<dbReference type="Gene3D" id="1.10.150.80">
    <property type="entry name" value="HRDC domain"/>
    <property type="match status" value="1"/>
</dbReference>
<keyword evidence="1" id="KW-0540">Nuclease</keyword>
<name>A0A6A6A0I8_9PLEO</name>
<protein>
    <submittedName>
        <fullName evidence="5">Ribonuclease H-like protein</fullName>
    </submittedName>
</protein>
<dbReference type="Proteomes" id="UP000799771">
    <property type="component" value="Unassembled WGS sequence"/>
</dbReference>
<dbReference type="InterPro" id="IPR051132">
    <property type="entry name" value="3-5_Exonuclease_domain"/>
</dbReference>
<dbReference type="InterPro" id="IPR002121">
    <property type="entry name" value="HRDC_dom"/>
</dbReference>
<dbReference type="InterPro" id="IPR036397">
    <property type="entry name" value="RNaseH_sf"/>
</dbReference>
<reference evidence="5" key="1">
    <citation type="journal article" date="2020" name="Stud. Mycol.">
        <title>101 Dothideomycetes genomes: a test case for predicting lifestyles and emergence of pathogens.</title>
        <authorList>
            <person name="Haridas S."/>
            <person name="Albert R."/>
            <person name="Binder M."/>
            <person name="Bloem J."/>
            <person name="Labutti K."/>
            <person name="Salamov A."/>
            <person name="Andreopoulos B."/>
            <person name="Baker S."/>
            <person name="Barry K."/>
            <person name="Bills G."/>
            <person name="Bluhm B."/>
            <person name="Cannon C."/>
            <person name="Castanera R."/>
            <person name="Culley D."/>
            <person name="Daum C."/>
            <person name="Ezra D."/>
            <person name="Gonzalez J."/>
            <person name="Henrissat B."/>
            <person name="Kuo A."/>
            <person name="Liang C."/>
            <person name="Lipzen A."/>
            <person name="Lutzoni F."/>
            <person name="Magnuson J."/>
            <person name="Mondo S."/>
            <person name="Nolan M."/>
            <person name="Ohm R."/>
            <person name="Pangilinan J."/>
            <person name="Park H.-J."/>
            <person name="Ramirez L."/>
            <person name="Alfaro M."/>
            <person name="Sun H."/>
            <person name="Tritt A."/>
            <person name="Yoshinaga Y."/>
            <person name="Zwiers L.-H."/>
            <person name="Turgeon B."/>
            <person name="Goodwin S."/>
            <person name="Spatafora J."/>
            <person name="Crous P."/>
            <person name="Grigoriev I."/>
        </authorList>
    </citation>
    <scope>NUCLEOTIDE SEQUENCE</scope>
    <source>
        <strain evidence="5">CBS 119687</strain>
    </source>
</reference>
<dbReference type="GeneID" id="54413003"/>
<dbReference type="GO" id="GO:0005737">
    <property type="term" value="C:cytoplasm"/>
    <property type="evidence" value="ECO:0007669"/>
    <property type="project" value="TreeGrafter"/>
</dbReference>
<dbReference type="PROSITE" id="PS50967">
    <property type="entry name" value="HRDC"/>
    <property type="match status" value="1"/>
</dbReference>
<evidence type="ECO:0000256" key="2">
    <source>
        <dbReference type="ARBA" id="ARBA00022801"/>
    </source>
</evidence>
<keyword evidence="2" id="KW-0378">Hydrolase</keyword>
<dbReference type="GO" id="GO:0000166">
    <property type="term" value="F:nucleotide binding"/>
    <property type="evidence" value="ECO:0007669"/>
    <property type="project" value="InterPro"/>
</dbReference>
<gene>
    <name evidence="5" type="ORF">P153DRAFT_425893</name>
</gene>
<dbReference type="SMART" id="SM00341">
    <property type="entry name" value="HRDC"/>
    <property type="match status" value="1"/>
</dbReference>
<proteinExistence type="predicted"/>
<dbReference type="Pfam" id="PF00570">
    <property type="entry name" value="HRDC"/>
    <property type="match status" value="1"/>
</dbReference>
<feature type="compositionally biased region" description="Low complexity" evidence="3">
    <location>
        <begin position="527"/>
        <end position="542"/>
    </location>
</feature>
<dbReference type="InterPro" id="IPR010997">
    <property type="entry name" value="HRDC-like_sf"/>
</dbReference>